<name>A0AAW1RC10_9CHLO</name>
<dbReference type="EMBL" id="JALJOS010000014">
    <property type="protein sequence ID" value="KAK9831021.1"/>
    <property type="molecule type" value="Genomic_DNA"/>
</dbReference>
<organism evidence="2 3">
    <name type="scientific">Apatococcus lobatus</name>
    <dbReference type="NCBI Taxonomy" id="904363"/>
    <lineage>
        <taxon>Eukaryota</taxon>
        <taxon>Viridiplantae</taxon>
        <taxon>Chlorophyta</taxon>
        <taxon>core chlorophytes</taxon>
        <taxon>Trebouxiophyceae</taxon>
        <taxon>Chlorellales</taxon>
        <taxon>Chlorellaceae</taxon>
        <taxon>Apatococcus</taxon>
    </lineage>
</organism>
<dbReference type="InterPro" id="IPR015946">
    <property type="entry name" value="KH_dom-like_a/b"/>
</dbReference>
<evidence type="ECO:0000313" key="2">
    <source>
        <dbReference type="EMBL" id="KAK9831021.1"/>
    </source>
</evidence>
<evidence type="ECO:0000256" key="1">
    <source>
        <dbReference type="SAM" id="Coils"/>
    </source>
</evidence>
<sequence>MSGLDTEHRSATDVVWPASRHQQKAASRVRTALGLAFMDTSRRDLFMNKYGLSILEVRMSPDHMTAYVLWEAHEDQVEMTRHSLSRSIRDIRGAMARHLHAKRIPRLEFRYNILTDAQEEIETELERLEMERQLEQLQSGS</sequence>
<dbReference type="AlphaFoldDB" id="A0AAW1RC10"/>
<dbReference type="Pfam" id="PF02033">
    <property type="entry name" value="RBFA"/>
    <property type="match status" value="1"/>
</dbReference>
<keyword evidence="1" id="KW-0175">Coiled coil</keyword>
<reference evidence="2 3" key="1">
    <citation type="journal article" date="2024" name="Nat. Commun.">
        <title>Phylogenomics reveals the evolutionary origins of lichenization in chlorophyte algae.</title>
        <authorList>
            <person name="Puginier C."/>
            <person name="Libourel C."/>
            <person name="Otte J."/>
            <person name="Skaloud P."/>
            <person name="Haon M."/>
            <person name="Grisel S."/>
            <person name="Petersen M."/>
            <person name="Berrin J.G."/>
            <person name="Delaux P.M."/>
            <person name="Dal Grande F."/>
            <person name="Keller J."/>
        </authorList>
    </citation>
    <scope>NUCLEOTIDE SEQUENCE [LARGE SCALE GENOMIC DNA]</scope>
    <source>
        <strain evidence="2 3">SAG 2145</strain>
    </source>
</reference>
<dbReference type="InterPro" id="IPR000238">
    <property type="entry name" value="RbfA"/>
</dbReference>
<dbReference type="SUPFAM" id="SSF89919">
    <property type="entry name" value="Ribosome-binding factor A, RbfA"/>
    <property type="match status" value="1"/>
</dbReference>
<dbReference type="Proteomes" id="UP001438707">
    <property type="component" value="Unassembled WGS sequence"/>
</dbReference>
<accession>A0AAW1RC10</accession>
<dbReference type="GO" id="GO:0006364">
    <property type="term" value="P:rRNA processing"/>
    <property type="evidence" value="ECO:0007669"/>
    <property type="project" value="InterPro"/>
</dbReference>
<feature type="coiled-coil region" evidence="1">
    <location>
        <begin position="111"/>
        <end position="138"/>
    </location>
</feature>
<dbReference type="InterPro" id="IPR023799">
    <property type="entry name" value="RbfA_dom_sf"/>
</dbReference>
<gene>
    <name evidence="2" type="ORF">WJX74_000346</name>
</gene>
<proteinExistence type="predicted"/>
<protein>
    <recommendedName>
        <fullName evidence="4">Ribosome-binding factor A</fullName>
    </recommendedName>
</protein>
<comment type="caution">
    <text evidence="2">The sequence shown here is derived from an EMBL/GenBank/DDBJ whole genome shotgun (WGS) entry which is preliminary data.</text>
</comment>
<evidence type="ECO:0000313" key="3">
    <source>
        <dbReference type="Proteomes" id="UP001438707"/>
    </source>
</evidence>
<evidence type="ECO:0008006" key="4">
    <source>
        <dbReference type="Google" id="ProtNLM"/>
    </source>
</evidence>
<keyword evidence="3" id="KW-1185">Reference proteome</keyword>
<dbReference type="Gene3D" id="3.30.300.20">
    <property type="match status" value="1"/>
</dbReference>